<evidence type="ECO:0000313" key="3">
    <source>
        <dbReference type="Proteomes" id="UP000321490"/>
    </source>
</evidence>
<dbReference type="Proteomes" id="UP000321490">
    <property type="component" value="Unassembled WGS sequence"/>
</dbReference>
<feature type="transmembrane region" description="Helical" evidence="1">
    <location>
        <begin position="98"/>
        <end position="117"/>
    </location>
</feature>
<dbReference type="AlphaFoldDB" id="A0A562IVQ2"/>
<dbReference type="EMBL" id="VLKF01000001">
    <property type="protein sequence ID" value="TWH75038.1"/>
    <property type="molecule type" value="Genomic_DNA"/>
</dbReference>
<sequence>MELPSRPRPGWLTRTWARHPRVGLALKAAVAAAIAWALVQLLPGPAADYPYYAPLGALLATTTSLAGSARESAQTVGAVALGAAIGLLADLVDAPNLVGIPVVIGVGVLLSGWRRLGSVRSWVPTAALFVLIFGNRDPINYVAGYVGLIMFGALIGIAVTALLPQLPLAPAQEQLARLRDVLADQLDDLADGLSGELPPTRDEWATRTHTIDPVLAQMRAAVQESDDARRGNLRARRHQQDAERQYTQARALERLTLLVEELTQLLAETERADQDQVSLGPALRPPACEALTALAAVLRSVDQDAVADPDTTRAAYDALHQLAAGLRAARRNTDEDLFAASSVVVAIRRALAAVVPRELAEQEARQQGA</sequence>
<organism evidence="2 3">
    <name type="scientific">Modestobacter roseus</name>
    <dbReference type="NCBI Taxonomy" id="1181884"/>
    <lineage>
        <taxon>Bacteria</taxon>
        <taxon>Bacillati</taxon>
        <taxon>Actinomycetota</taxon>
        <taxon>Actinomycetes</taxon>
        <taxon>Geodermatophilales</taxon>
        <taxon>Geodermatophilaceae</taxon>
        <taxon>Modestobacter</taxon>
    </lineage>
</organism>
<feature type="transmembrane region" description="Helical" evidence="1">
    <location>
        <begin position="21"/>
        <end position="39"/>
    </location>
</feature>
<keyword evidence="1" id="KW-1133">Transmembrane helix</keyword>
<protein>
    <submittedName>
        <fullName evidence="2">Uncharacterized membrane protein YgaE (UPF0421/DUF939 family)</fullName>
    </submittedName>
</protein>
<evidence type="ECO:0000313" key="2">
    <source>
        <dbReference type="EMBL" id="TWH75038.1"/>
    </source>
</evidence>
<keyword evidence="1" id="KW-0812">Transmembrane</keyword>
<dbReference type="RefSeq" id="WP_153362377.1">
    <property type="nucleotide sequence ID" value="NZ_ML762548.1"/>
</dbReference>
<accession>A0A562IVQ2</accession>
<name>A0A562IVQ2_9ACTN</name>
<feature type="transmembrane region" description="Helical" evidence="1">
    <location>
        <begin position="138"/>
        <end position="163"/>
    </location>
</feature>
<gene>
    <name evidence="2" type="ORF">JD78_03588</name>
</gene>
<reference evidence="2 3" key="1">
    <citation type="submission" date="2019-07" db="EMBL/GenBank/DDBJ databases">
        <title>R&amp;d 2014.</title>
        <authorList>
            <person name="Klenk H.-P."/>
        </authorList>
    </citation>
    <scope>NUCLEOTIDE SEQUENCE [LARGE SCALE GENOMIC DNA]</scope>
    <source>
        <strain evidence="2 3">DSM 45764</strain>
    </source>
</reference>
<keyword evidence="3" id="KW-1185">Reference proteome</keyword>
<keyword evidence="1" id="KW-0472">Membrane</keyword>
<evidence type="ECO:0000256" key="1">
    <source>
        <dbReference type="SAM" id="Phobius"/>
    </source>
</evidence>
<proteinExistence type="predicted"/>
<comment type="caution">
    <text evidence="2">The sequence shown here is derived from an EMBL/GenBank/DDBJ whole genome shotgun (WGS) entry which is preliminary data.</text>
</comment>
<dbReference type="OrthoDB" id="3579456at2"/>